<evidence type="ECO:0000256" key="2">
    <source>
        <dbReference type="ARBA" id="ARBA00005677"/>
    </source>
</evidence>
<keyword evidence="9" id="KW-1185">Reference proteome</keyword>
<gene>
    <name evidence="8" type="ORF">PMEA_00032220</name>
</gene>
<keyword evidence="4" id="KW-0496">Mitochondrion</keyword>
<name>A0AAU9XWF3_9CNID</name>
<protein>
    <recommendedName>
        <fullName evidence="6">Large ribosomal subunit protein mL49</fullName>
    </recommendedName>
    <alternativeName>
        <fullName evidence="7">39S ribosomal protein L49, mitochondrial</fullName>
    </alternativeName>
</protein>
<evidence type="ECO:0000313" key="8">
    <source>
        <dbReference type="EMBL" id="CAH3159973.1"/>
    </source>
</evidence>
<dbReference type="EMBL" id="CALNXJ010000073">
    <property type="protein sequence ID" value="CAH3159973.1"/>
    <property type="molecule type" value="Genomic_DNA"/>
</dbReference>
<keyword evidence="3" id="KW-0689">Ribosomal protein</keyword>
<dbReference type="Proteomes" id="UP001159428">
    <property type="component" value="Unassembled WGS sequence"/>
</dbReference>
<keyword evidence="5" id="KW-0687">Ribonucleoprotein</keyword>
<evidence type="ECO:0000313" key="9">
    <source>
        <dbReference type="Proteomes" id="UP001159428"/>
    </source>
</evidence>
<evidence type="ECO:0000256" key="6">
    <source>
        <dbReference type="ARBA" id="ARBA00035191"/>
    </source>
</evidence>
<reference evidence="8 9" key="1">
    <citation type="submission" date="2022-05" db="EMBL/GenBank/DDBJ databases">
        <authorList>
            <consortium name="Genoscope - CEA"/>
            <person name="William W."/>
        </authorList>
    </citation>
    <scope>NUCLEOTIDE SEQUENCE [LARGE SCALE GENOMIC DNA]</scope>
</reference>
<dbReference type="AlphaFoldDB" id="A0AAU9XWF3"/>
<organism evidence="8 9">
    <name type="scientific">Pocillopora meandrina</name>
    <dbReference type="NCBI Taxonomy" id="46732"/>
    <lineage>
        <taxon>Eukaryota</taxon>
        <taxon>Metazoa</taxon>
        <taxon>Cnidaria</taxon>
        <taxon>Anthozoa</taxon>
        <taxon>Hexacorallia</taxon>
        <taxon>Scleractinia</taxon>
        <taxon>Astrocoeniina</taxon>
        <taxon>Pocilloporidae</taxon>
        <taxon>Pocillopora</taxon>
    </lineage>
</organism>
<evidence type="ECO:0000256" key="4">
    <source>
        <dbReference type="ARBA" id="ARBA00023128"/>
    </source>
</evidence>
<evidence type="ECO:0000256" key="5">
    <source>
        <dbReference type="ARBA" id="ARBA00023274"/>
    </source>
</evidence>
<comment type="caution">
    <text evidence="8">The sequence shown here is derived from an EMBL/GenBank/DDBJ whole genome shotgun (WGS) entry which is preliminary data.</text>
</comment>
<dbReference type="GO" id="GO:0003735">
    <property type="term" value="F:structural constituent of ribosome"/>
    <property type="evidence" value="ECO:0007669"/>
    <property type="project" value="InterPro"/>
</dbReference>
<comment type="subcellular location">
    <subcellularLocation>
        <location evidence="1">Mitochondrion</location>
    </subcellularLocation>
</comment>
<dbReference type="GO" id="GO:0006412">
    <property type="term" value="P:translation"/>
    <property type="evidence" value="ECO:0007669"/>
    <property type="project" value="InterPro"/>
</dbReference>
<dbReference type="InterPro" id="IPR007740">
    <property type="entry name" value="Ribosomal_mL49"/>
</dbReference>
<dbReference type="PANTHER" id="PTHR13477:SF0">
    <property type="entry name" value="LARGE RIBOSOMAL SUBUNIT PROTEIN ML49"/>
    <property type="match status" value="1"/>
</dbReference>
<accession>A0AAU9XWF3</accession>
<dbReference type="PANTHER" id="PTHR13477">
    <property type="entry name" value="MITOCHONDRIAL 39S RIBOSOMAL PROTEIN L49"/>
    <property type="match status" value="1"/>
</dbReference>
<dbReference type="Pfam" id="PF05046">
    <property type="entry name" value="Img2"/>
    <property type="match status" value="1"/>
</dbReference>
<evidence type="ECO:0000256" key="1">
    <source>
        <dbReference type="ARBA" id="ARBA00004173"/>
    </source>
</evidence>
<dbReference type="Gene3D" id="3.30.780.10">
    <property type="entry name" value="SUI1-like domain"/>
    <property type="match status" value="1"/>
</dbReference>
<sequence>MAASMAAAFSKVCRSFISSNPALQSPTARGSAKYTLPCLRRLVHTDGISYEFKPDRLKQIEASPSGWVPPATEKPNLPFFIKRSKYNNIPVYTDYRSGRTRKLTIIRRVRGDLKALEECLKSHLGNDIITSRNELTSQIKIRGSYKDEVFTLLKRLGF</sequence>
<comment type="similarity">
    <text evidence="2">Belongs to the mitochondrion-specific ribosomal protein mL49 family.</text>
</comment>
<dbReference type="GO" id="GO:0005762">
    <property type="term" value="C:mitochondrial large ribosomal subunit"/>
    <property type="evidence" value="ECO:0007669"/>
    <property type="project" value="TreeGrafter"/>
</dbReference>
<evidence type="ECO:0000256" key="3">
    <source>
        <dbReference type="ARBA" id="ARBA00022980"/>
    </source>
</evidence>
<proteinExistence type="inferred from homology"/>
<evidence type="ECO:0000256" key="7">
    <source>
        <dbReference type="ARBA" id="ARBA00035545"/>
    </source>
</evidence>